<dbReference type="RefSeq" id="XP_007405889.1">
    <property type="nucleotide sequence ID" value="XM_007405827.1"/>
</dbReference>
<feature type="chain" id="PRO_5003321460" evidence="2">
    <location>
        <begin position="24"/>
        <end position="351"/>
    </location>
</feature>
<dbReference type="eggNOG" id="ENOG502T2J0">
    <property type="taxonomic scope" value="Eukaryota"/>
</dbReference>
<sequence>MFTSELFSTIVLVASFVTHQVAANWDPATGHLRDFKPTAEWIAAHQPKRTTKAIQVAECAANTRLSFPDVQLFTWFSVDHNCDAYHGCPYGTCFAYTVFPQPDEFEVDFTNSHSFFWHNTGGVPGTGTNPIANPQTGGFGYESSLDGVYHDGKADVSTEQVGHDNNYPSFHPESLPKWPQEARDKYASLAVSTVPTQPKCGKPNEPNKDPGSVPGAFGNYKPRPASDYQAPIGYVPGPNDKTPPANNTTKPAPGGNNTQPYVPIRNSTHHGSSPKPKHHGHQGKGHDTTTPAPHGRCEAFCECTGGCNSADEACHSTCQAKHPSCSPPVCQKPITSPVSMTKRHARRSSQH</sequence>
<feature type="compositionally biased region" description="Polar residues" evidence="1">
    <location>
        <begin position="255"/>
        <end position="271"/>
    </location>
</feature>
<dbReference type="InParanoid" id="F4RA51"/>
<feature type="signal peptide" evidence="2">
    <location>
        <begin position="1"/>
        <end position="23"/>
    </location>
</feature>
<dbReference type="PANTHER" id="PTHR35396">
    <property type="entry name" value="SMALL SECRETED PROTEIN"/>
    <property type="match status" value="1"/>
</dbReference>
<dbReference type="GeneID" id="18929491"/>
<organism evidence="4">
    <name type="scientific">Melampsora larici-populina (strain 98AG31 / pathotype 3-4-7)</name>
    <name type="common">Poplar leaf rust fungus</name>
    <dbReference type="NCBI Taxonomy" id="747676"/>
    <lineage>
        <taxon>Eukaryota</taxon>
        <taxon>Fungi</taxon>
        <taxon>Dikarya</taxon>
        <taxon>Basidiomycota</taxon>
        <taxon>Pucciniomycotina</taxon>
        <taxon>Pucciniomycetes</taxon>
        <taxon>Pucciniales</taxon>
        <taxon>Melampsoraceae</taxon>
        <taxon>Melampsora</taxon>
    </lineage>
</organism>
<dbReference type="AlphaFoldDB" id="F4RA51"/>
<dbReference type="PANTHER" id="PTHR35396:SF1">
    <property type="entry name" value="SMALL SECRETED PROTEIN"/>
    <property type="match status" value="1"/>
</dbReference>
<evidence type="ECO:0000256" key="1">
    <source>
        <dbReference type="SAM" id="MobiDB-lite"/>
    </source>
</evidence>
<feature type="region of interest" description="Disordered" evidence="1">
    <location>
        <begin position="193"/>
        <end position="290"/>
    </location>
</feature>
<feature type="compositionally biased region" description="Low complexity" evidence="1">
    <location>
        <begin position="238"/>
        <end position="253"/>
    </location>
</feature>
<dbReference type="OrthoDB" id="160054at2759"/>
<evidence type="ECO:0000313" key="3">
    <source>
        <dbReference type="EMBL" id="EGG10419.1"/>
    </source>
</evidence>
<gene>
    <name evidence="3" type="ORF">MELLADRAFT_60112</name>
</gene>
<reference evidence="4" key="1">
    <citation type="journal article" date="2011" name="Proc. Natl. Acad. Sci. U.S.A.">
        <title>Obligate biotrophy features unraveled by the genomic analysis of rust fungi.</title>
        <authorList>
            <person name="Duplessis S."/>
            <person name="Cuomo C.A."/>
            <person name="Lin Y.-C."/>
            <person name="Aerts A."/>
            <person name="Tisserant E."/>
            <person name="Veneault-Fourrey C."/>
            <person name="Joly D.L."/>
            <person name="Hacquard S."/>
            <person name="Amselem J."/>
            <person name="Cantarel B.L."/>
            <person name="Chiu R."/>
            <person name="Coutinho P.M."/>
            <person name="Feau N."/>
            <person name="Field M."/>
            <person name="Frey P."/>
            <person name="Gelhaye E."/>
            <person name="Goldberg J."/>
            <person name="Grabherr M.G."/>
            <person name="Kodira C.D."/>
            <person name="Kohler A."/>
            <person name="Kuees U."/>
            <person name="Lindquist E.A."/>
            <person name="Lucas S.M."/>
            <person name="Mago R."/>
            <person name="Mauceli E."/>
            <person name="Morin E."/>
            <person name="Murat C."/>
            <person name="Pangilinan J.L."/>
            <person name="Park R."/>
            <person name="Pearson M."/>
            <person name="Quesneville H."/>
            <person name="Rouhier N."/>
            <person name="Sakthikumar S."/>
            <person name="Salamov A.A."/>
            <person name="Schmutz J."/>
            <person name="Selles B."/>
            <person name="Shapiro H."/>
            <person name="Tanguay P."/>
            <person name="Tuskan G.A."/>
            <person name="Henrissat B."/>
            <person name="Van de Peer Y."/>
            <person name="Rouze P."/>
            <person name="Ellis J.G."/>
            <person name="Dodds P.N."/>
            <person name="Schein J.E."/>
            <person name="Zhong S."/>
            <person name="Hamelin R.C."/>
            <person name="Grigoriev I.V."/>
            <person name="Szabo L.J."/>
            <person name="Martin F."/>
        </authorList>
    </citation>
    <scope>NUCLEOTIDE SEQUENCE [LARGE SCALE GENOMIC DNA]</scope>
    <source>
        <strain evidence="4">98AG31 / pathotype 3-4-7</strain>
    </source>
</reference>
<dbReference type="KEGG" id="mlr:MELLADRAFT_60112"/>
<feature type="region of interest" description="Disordered" evidence="1">
    <location>
        <begin position="323"/>
        <end position="351"/>
    </location>
</feature>
<accession>F4RA51</accession>
<name>F4RA51_MELLP</name>
<proteinExistence type="predicted"/>
<feature type="compositionally biased region" description="Basic residues" evidence="1">
    <location>
        <begin position="341"/>
        <end position="351"/>
    </location>
</feature>
<keyword evidence="2" id="KW-0732">Signal</keyword>
<dbReference type="VEuPathDB" id="FungiDB:MELLADRAFT_60112"/>
<dbReference type="EMBL" id="GL883094">
    <property type="protein sequence ID" value="EGG10419.1"/>
    <property type="molecule type" value="Genomic_DNA"/>
</dbReference>
<dbReference type="Proteomes" id="UP000001072">
    <property type="component" value="Unassembled WGS sequence"/>
</dbReference>
<evidence type="ECO:0000313" key="4">
    <source>
        <dbReference type="Proteomes" id="UP000001072"/>
    </source>
</evidence>
<protein>
    <submittedName>
        <fullName evidence="3">Secreted protein</fullName>
    </submittedName>
</protein>
<dbReference type="HOGENOM" id="CLU_790065_0_0_1"/>
<evidence type="ECO:0000256" key="2">
    <source>
        <dbReference type="SAM" id="SignalP"/>
    </source>
</evidence>
<keyword evidence="4" id="KW-1185">Reference proteome</keyword>